<dbReference type="HOGENOM" id="CLU_069666_0_0_1"/>
<dbReference type="Proteomes" id="UP000053257">
    <property type="component" value="Unassembled WGS sequence"/>
</dbReference>
<accession>A0A0C3S243</accession>
<evidence type="ECO:0000313" key="3">
    <source>
        <dbReference type="Proteomes" id="UP000053257"/>
    </source>
</evidence>
<evidence type="ECO:0000256" key="1">
    <source>
        <dbReference type="ARBA" id="ARBA00009042"/>
    </source>
</evidence>
<dbReference type="EMBL" id="KN840756">
    <property type="protein sequence ID" value="KIP01635.1"/>
    <property type="molecule type" value="Genomic_DNA"/>
</dbReference>
<dbReference type="Pfam" id="PF07938">
    <property type="entry name" value="Fungal_lectin"/>
    <property type="match status" value="1"/>
</dbReference>
<organism evidence="2 3">
    <name type="scientific">Phlebiopsis gigantea (strain 11061_1 CR5-6)</name>
    <name type="common">White-rot fungus</name>
    <name type="synonym">Peniophora gigantea</name>
    <dbReference type="NCBI Taxonomy" id="745531"/>
    <lineage>
        <taxon>Eukaryota</taxon>
        <taxon>Fungi</taxon>
        <taxon>Dikarya</taxon>
        <taxon>Basidiomycota</taxon>
        <taxon>Agaricomycotina</taxon>
        <taxon>Agaricomycetes</taxon>
        <taxon>Polyporales</taxon>
        <taxon>Phanerochaetaceae</taxon>
        <taxon>Phlebiopsis</taxon>
    </lineage>
</organism>
<dbReference type="InterPro" id="IPR012475">
    <property type="entry name" value="Fungal_lectin"/>
</dbReference>
<dbReference type="Gene3D" id="2.120.10.70">
    <property type="entry name" value="Fucose-specific lectin"/>
    <property type="match status" value="2"/>
</dbReference>
<dbReference type="SUPFAM" id="SSF89372">
    <property type="entry name" value="Fucose-specific lectin"/>
    <property type="match status" value="1"/>
</dbReference>
<protein>
    <submittedName>
        <fullName evidence="2">Uncharacterized protein</fullName>
    </submittedName>
</protein>
<dbReference type="OrthoDB" id="2793994at2759"/>
<reference evidence="2 3" key="1">
    <citation type="journal article" date="2014" name="PLoS Genet.">
        <title>Analysis of the Phlebiopsis gigantea genome, transcriptome and secretome provides insight into its pioneer colonization strategies of wood.</title>
        <authorList>
            <person name="Hori C."/>
            <person name="Ishida T."/>
            <person name="Igarashi K."/>
            <person name="Samejima M."/>
            <person name="Suzuki H."/>
            <person name="Master E."/>
            <person name="Ferreira P."/>
            <person name="Ruiz-Duenas F.J."/>
            <person name="Held B."/>
            <person name="Canessa P."/>
            <person name="Larrondo L.F."/>
            <person name="Schmoll M."/>
            <person name="Druzhinina I.S."/>
            <person name="Kubicek C.P."/>
            <person name="Gaskell J.A."/>
            <person name="Kersten P."/>
            <person name="St John F."/>
            <person name="Glasner J."/>
            <person name="Sabat G."/>
            <person name="Splinter BonDurant S."/>
            <person name="Syed K."/>
            <person name="Yadav J."/>
            <person name="Mgbeahuruike A.C."/>
            <person name="Kovalchuk A."/>
            <person name="Asiegbu F.O."/>
            <person name="Lackner G."/>
            <person name="Hoffmeister D."/>
            <person name="Rencoret J."/>
            <person name="Gutierrez A."/>
            <person name="Sun H."/>
            <person name="Lindquist E."/>
            <person name="Barry K."/>
            <person name="Riley R."/>
            <person name="Grigoriev I.V."/>
            <person name="Henrissat B."/>
            <person name="Kues U."/>
            <person name="Berka R.M."/>
            <person name="Martinez A.T."/>
            <person name="Covert S.F."/>
            <person name="Blanchette R.A."/>
            <person name="Cullen D."/>
        </authorList>
    </citation>
    <scope>NUCLEOTIDE SEQUENCE [LARGE SCALE GENOMIC DNA]</scope>
    <source>
        <strain evidence="2 3">11061_1 CR5-6</strain>
    </source>
</reference>
<evidence type="ECO:0000313" key="2">
    <source>
        <dbReference type="EMBL" id="KIP01635.1"/>
    </source>
</evidence>
<sequence length="258" mass="28875">MPLQLRTTTLTAAETSDGIRIYTKDVDGFARELCNNTTTRTLAEGVKANNDGVPSLLSYTALAFPCSIDSALCSFAWASWSLSVFYQDARDVLRERRHLNSWETTDFVQHGAMRGTNIAAVHSPDAAQIMLFYQDNDGYIRYRTAKNLVWNKYSVPLVKAALATGIGATAWNNLGEIRLYYQDGENVVREYRGNLDGKWSLTAFNKKYAHSIGNITAVSWSNGQATEIRLYIQDETNNITELCHSGNDWYIGALKVCM</sequence>
<proteinExistence type="inferred from homology"/>
<keyword evidence="3" id="KW-1185">Reference proteome</keyword>
<comment type="similarity">
    <text evidence="1">Belongs to the fungal fucose-specific lectin family.</text>
</comment>
<gene>
    <name evidence="2" type="ORF">PHLGIDRAFT_131171</name>
</gene>
<dbReference type="AlphaFoldDB" id="A0A0C3S243"/>
<name>A0A0C3S243_PHLG1</name>